<dbReference type="AlphaFoldDB" id="A0A517T0H7"/>
<keyword evidence="2" id="KW-1185">Reference proteome</keyword>
<organism evidence="1 2">
    <name type="scientific">Stieleria bergensis</name>
    <dbReference type="NCBI Taxonomy" id="2528025"/>
    <lineage>
        <taxon>Bacteria</taxon>
        <taxon>Pseudomonadati</taxon>
        <taxon>Planctomycetota</taxon>
        <taxon>Planctomycetia</taxon>
        <taxon>Pirellulales</taxon>
        <taxon>Pirellulaceae</taxon>
        <taxon>Stieleria</taxon>
    </lineage>
</organism>
<reference evidence="1 2" key="1">
    <citation type="submission" date="2019-02" db="EMBL/GenBank/DDBJ databases">
        <title>Deep-cultivation of Planctomycetes and their phenomic and genomic characterization uncovers novel biology.</title>
        <authorList>
            <person name="Wiegand S."/>
            <person name="Jogler M."/>
            <person name="Boedeker C."/>
            <person name="Pinto D."/>
            <person name="Vollmers J."/>
            <person name="Rivas-Marin E."/>
            <person name="Kohn T."/>
            <person name="Peeters S.H."/>
            <person name="Heuer A."/>
            <person name="Rast P."/>
            <person name="Oberbeckmann S."/>
            <person name="Bunk B."/>
            <person name="Jeske O."/>
            <person name="Meyerdierks A."/>
            <person name="Storesund J.E."/>
            <person name="Kallscheuer N."/>
            <person name="Luecker S."/>
            <person name="Lage O.M."/>
            <person name="Pohl T."/>
            <person name="Merkel B.J."/>
            <person name="Hornburger P."/>
            <person name="Mueller R.-W."/>
            <person name="Bruemmer F."/>
            <person name="Labrenz M."/>
            <person name="Spormann A.M."/>
            <person name="Op den Camp H."/>
            <person name="Overmann J."/>
            <person name="Amann R."/>
            <person name="Jetten M.S.M."/>
            <person name="Mascher T."/>
            <person name="Medema M.H."/>
            <person name="Devos D.P."/>
            <person name="Kaster A.-K."/>
            <person name="Ovreas L."/>
            <person name="Rohde M."/>
            <person name="Galperin M.Y."/>
            <person name="Jogler C."/>
        </authorList>
    </citation>
    <scope>NUCLEOTIDE SEQUENCE [LARGE SCALE GENOMIC DNA]</scope>
    <source>
        <strain evidence="1 2">SV_7m_r</strain>
    </source>
</reference>
<accession>A0A517T0H7</accession>
<dbReference type="RefSeq" id="WP_145276108.1">
    <property type="nucleotide sequence ID" value="NZ_CP036272.1"/>
</dbReference>
<proteinExistence type="predicted"/>
<evidence type="ECO:0000313" key="1">
    <source>
        <dbReference type="EMBL" id="QDT61801.1"/>
    </source>
</evidence>
<protein>
    <submittedName>
        <fullName evidence="1">Uncharacterized protein</fullName>
    </submittedName>
</protein>
<sequence>MDSLLIATPIQLDLREQQELEMTQTSKRLAHIDHHESRLYHMVSGTGTEHETLHPYDPHHIRSHLTEHASQSHYQGQRAPEDPQYYAAIAKSLQNADEIILMGEGHGHSNAAMQLTKYLGKHAPETLDRVIAVESLSKHHSTEKQLLARARAIFRLHHTPPATPAPKLTREAIDPERWIDFCATFSNGNHGRRVSMLLSGGRISPSELMHDQPFFSLAYDTPGKGDHLDISVGADEVDYMHVFNHPAKIFQWKLPDGEVAILEAIDSQGVVCNLNFTG</sequence>
<gene>
    <name evidence="1" type="ORF">SV7mr_43410</name>
</gene>
<dbReference type="OrthoDB" id="73001at2"/>
<dbReference type="Proteomes" id="UP000315003">
    <property type="component" value="Chromosome"/>
</dbReference>
<evidence type="ECO:0000313" key="2">
    <source>
        <dbReference type="Proteomes" id="UP000315003"/>
    </source>
</evidence>
<dbReference type="EMBL" id="CP036272">
    <property type="protein sequence ID" value="QDT61801.1"/>
    <property type="molecule type" value="Genomic_DNA"/>
</dbReference>
<name>A0A517T0H7_9BACT</name>